<evidence type="ECO:0000256" key="1">
    <source>
        <dbReference type="SAM" id="MobiDB-lite"/>
    </source>
</evidence>
<feature type="compositionally biased region" description="Polar residues" evidence="1">
    <location>
        <begin position="47"/>
        <end position="56"/>
    </location>
</feature>
<accession>A0A919MFN3</accession>
<organism evidence="2 3">
    <name type="scientific">Paractinoplanes ferrugineus</name>
    <dbReference type="NCBI Taxonomy" id="113564"/>
    <lineage>
        <taxon>Bacteria</taxon>
        <taxon>Bacillati</taxon>
        <taxon>Actinomycetota</taxon>
        <taxon>Actinomycetes</taxon>
        <taxon>Micromonosporales</taxon>
        <taxon>Micromonosporaceae</taxon>
        <taxon>Paractinoplanes</taxon>
    </lineage>
</organism>
<protein>
    <submittedName>
        <fullName evidence="2">Uncharacterized protein</fullName>
    </submittedName>
</protein>
<proteinExistence type="predicted"/>
<evidence type="ECO:0000313" key="3">
    <source>
        <dbReference type="Proteomes" id="UP000598174"/>
    </source>
</evidence>
<feature type="region of interest" description="Disordered" evidence="1">
    <location>
        <begin position="27"/>
        <end position="56"/>
    </location>
</feature>
<name>A0A919MFN3_9ACTN</name>
<dbReference type="Proteomes" id="UP000598174">
    <property type="component" value="Unassembled WGS sequence"/>
</dbReference>
<evidence type="ECO:0000313" key="2">
    <source>
        <dbReference type="EMBL" id="GIE13968.1"/>
    </source>
</evidence>
<reference evidence="2" key="1">
    <citation type="submission" date="2021-01" db="EMBL/GenBank/DDBJ databases">
        <title>Whole genome shotgun sequence of Actinoplanes ferrugineus NBRC 15555.</title>
        <authorList>
            <person name="Komaki H."/>
            <person name="Tamura T."/>
        </authorList>
    </citation>
    <scope>NUCLEOTIDE SEQUENCE</scope>
    <source>
        <strain evidence="2">NBRC 15555</strain>
    </source>
</reference>
<dbReference type="EMBL" id="BOMM01000051">
    <property type="protein sequence ID" value="GIE13968.1"/>
    <property type="molecule type" value="Genomic_DNA"/>
</dbReference>
<sequence>MNVGPRSPLETPFTEFVLIFARLVPPGNCEPPSDRDGPAGAIPSFGASITHQTVSH</sequence>
<comment type="caution">
    <text evidence="2">The sequence shown here is derived from an EMBL/GenBank/DDBJ whole genome shotgun (WGS) entry which is preliminary data.</text>
</comment>
<dbReference type="AlphaFoldDB" id="A0A919MFN3"/>
<keyword evidence="3" id="KW-1185">Reference proteome</keyword>
<gene>
    <name evidence="2" type="ORF">Afe05nite_58080</name>
</gene>